<organism evidence="5 6">
    <name type="scientific">Nesterenkonia salmonea</name>
    <dbReference type="NCBI Taxonomy" id="1804987"/>
    <lineage>
        <taxon>Bacteria</taxon>
        <taxon>Bacillati</taxon>
        <taxon>Actinomycetota</taxon>
        <taxon>Actinomycetes</taxon>
        <taxon>Micrococcales</taxon>
        <taxon>Micrococcaceae</taxon>
        <taxon>Nesterenkonia</taxon>
    </lineage>
</organism>
<dbReference type="Proteomes" id="UP000310458">
    <property type="component" value="Unassembled WGS sequence"/>
</dbReference>
<dbReference type="GO" id="GO:0006260">
    <property type="term" value="P:DNA replication"/>
    <property type="evidence" value="ECO:0007669"/>
    <property type="project" value="TreeGrafter"/>
</dbReference>
<dbReference type="SMART" id="SM00382">
    <property type="entry name" value="AAA"/>
    <property type="match status" value="1"/>
</dbReference>
<dbReference type="Gene3D" id="3.40.50.300">
    <property type="entry name" value="P-loop containing nucleotide triphosphate hydrolases"/>
    <property type="match status" value="1"/>
</dbReference>
<dbReference type="InterPro" id="IPR047661">
    <property type="entry name" value="IstB"/>
</dbReference>
<keyword evidence="2" id="KW-0547">Nucleotide-binding</keyword>
<dbReference type="Pfam" id="PF01695">
    <property type="entry name" value="IstB_IS21"/>
    <property type="match status" value="1"/>
</dbReference>
<dbReference type="PIRSF" id="PIRSF003073">
    <property type="entry name" value="DNAC_TnpB_IstB"/>
    <property type="match status" value="1"/>
</dbReference>
<dbReference type="NCBIfam" id="NF005098">
    <property type="entry name" value="PRK06526.1"/>
    <property type="match status" value="1"/>
</dbReference>
<sequence>MSATASRTNSSEKIGSTLAHLARAMKTPTIAKVWEQLATTARDEGWSHEEYLAAVLQRQVADREANGTALRIQSARFPSRKTIEDFNPDYQPSLRRDVLAHLSNMSFVPKADNVILLGPPGVGKTHLAIGLGIKACQAGHPVAFDTAAGWVNRLTEAHQRHGGLDHEIKRLKRYKLLIIDELGYLPFDADAANLFFQLVASRYEQGSLLITSNLAFSRWGEIFADDTIAAAMIDRLIHHAEVLALDGESYRTRTRRELLETTNPTTP</sequence>
<dbReference type="PANTHER" id="PTHR30050:SF4">
    <property type="entry name" value="ATP-BINDING PROTEIN RV3427C IN INSERTION SEQUENCE-RELATED"/>
    <property type="match status" value="1"/>
</dbReference>
<gene>
    <name evidence="5" type="ORF">FEF26_15360</name>
</gene>
<dbReference type="InterPro" id="IPR028350">
    <property type="entry name" value="DNAC/IstB-like"/>
</dbReference>
<dbReference type="InterPro" id="IPR003593">
    <property type="entry name" value="AAA+_ATPase"/>
</dbReference>
<dbReference type="InterPro" id="IPR027417">
    <property type="entry name" value="P-loop_NTPase"/>
</dbReference>
<dbReference type="EMBL" id="VAVZ01000089">
    <property type="protein sequence ID" value="TLP90503.1"/>
    <property type="molecule type" value="Genomic_DNA"/>
</dbReference>
<dbReference type="PANTHER" id="PTHR30050">
    <property type="entry name" value="CHROMOSOMAL REPLICATION INITIATOR PROTEIN DNAA"/>
    <property type="match status" value="1"/>
</dbReference>
<comment type="similarity">
    <text evidence="1">Belongs to the IS21/IS1162 putative ATP-binding protein family.</text>
</comment>
<dbReference type="CDD" id="cd00009">
    <property type="entry name" value="AAA"/>
    <property type="match status" value="1"/>
</dbReference>
<name>A0A5R9B2V2_9MICC</name>
<dbReference type="GO" id="GO:0005524">
    <property type="term" value="F:ATP binding"/>
    <property type="evidence" value="ECO:0007669"/>
    <property type="project" value="UniProtKB-KW"/>
</dbReference>
<dbReference type="NCBIfam" id="NF038214">
    <property type="entry name" value="IS21_help_AAA"/>
    <property type="match status" value="1"/>
</dbReference>
<dbReference type="InterPro" id="IPR002611">
    <property type="entry name" value="IstB_ATP-bd"/>
</dbReference>
<evidence type="ECO:0000313" key="6">
    <source>
        <dbReference type="Proteomes" id="UP000310458"/>
    </source>
</evidence>
<dbReference type="SUPFAM" id="SSF52540">
    <property type="entry name" value="P-loop containing nucleoside triphosphate hydrolases"/>
    <property type="match status" value="1"/>
</dbReference>
<keyword evidence="3" id="KW-0067">ATP-binding</keyword>
<evidence type="ECO:0000313" key="5">
    <source>
        <dbReference type="EMBL" id="TLP90503.1"/>
    </source>
</evidence>
<evidence type="ECO:0000256" key="1">
    <source>
        <dbReference type="ARBA" id="ARBA00008059"/>
    </source>
</evidence>
<evidence type="ECO:0000256" key="2">
    <source>
        <dbReference type="ARBA" id="ARBA00022741"/>
    </source>
</evidence>
<feature type="domain" description="AAA+ ATPase" evidence="4">
    <location>
        <begin position="110"/>
        <end position="243"/>
    </location>
</feature>
<protein>
    <submittedName>
        <fullName evidence="5">DNA replication protein</fullName>
    </submittedName>
</protein>
<evidence type="ECO:0000256" key="3">
    <source>
        <dbReference type="ARBA" id="ARBA00022840"/>
    </source>
</evidence>
<comment type="caution">
    <text evidence="5">The sequence shown here is derived from an EMBL/GenBank/DDBJ whole genome shotgun (WGS) entry which is preliminary data.</text>
</comment>
<proteinExistence type="inferred from homology"/>
<accession>A0A5R9B2V2</accession>
<dbReference type="AlphaFoldDB" id="A0A5R9B2V2"/>
<keyword evidence="6" id="KW-1185">Reference proteome</keyword>
<reference evidence="5 6" key="1">
    <citation type="submission" date="2019-05" db="EMBL/GenBank/DDBJ databases">
        <title>Nesterenkonia sp. GY074 isolated from the Southern Atlantic Ocean.</title>
        <authorList>
            <person name="Zhang G."/>
        </authorList>
    </citation>
    <scope>NUCLEOTIDE SEQUENCE [LARGE SCALE GENOMIC DNA]</scope>
    <source>
        <strain evidence="5 6">GY074</strain>
    </source>
</reference>
<evidence type="ECO:0000259" key="4">
    <source>
        <dbReference type="SMART" id="SM00382"/>
    </source>
</evidence>
<dbReference type="OrthoDB" id="9773429at2"/>
<dbReference type="RefSeq" id="WP_138254405.1">
    <property type="nucleotide sequence ID" value="NZ_VAVZ01000089.1"/>
</dbReference>